<name>A0A1H7ZTT6_9FIRM</name>
<feature type="binding site" evidence="14">
    <location>
        <begin position="25"/>
        <end position="32"/>
    </location>
    <ligand>
        <name>ATP</name>
        <dbReference type="ChEBI" id="CHEBI:30616"/>
    </ligand>
</feature>
<dbReference type="GO" id="GO:0016887">
    <property type="term" value="F:ATP hydrolysis activity"/>
    <property type="evidence" value="ECO:0007669"/>
    <property type="project" value="RHEA"/>
</dbReference>
<dbReference type="GO" id="GO:0000725">
    <property type="term" value="P:recombinational repair"/>
    <property type="evidence" value="ECO:0007669"/>
    <property type="project" value="TreeGrafter"/>
</dbReference>
<proteinExistence type="predicted"/>
<protein>
    <recommendedName>
        <fullName evidence="12">DNA 3'-5' helicase</fullName>
        <ecNumber evidence="12">5.6.2.4</ecNumber>
    </recommendedName>
</protein>
<dbReference type="SUPFAM" id="SSF52540">
    <property type="entry name" value="P-loop containing nucleoside triphosphate hydrolases"/>
    <property type="match status" value="1"/>
</dbReference>
<comment type="catalytic activity">
    <reaction evidence="11">
        <text>Couples ATP hydrolysis with the unwinding of duplex DNA by translocating in the 3'-5' direction.</text>
        <dbReference type="EC" id="5.6.2.4"/>
    </reaction>
</comment>
<feature type="domain" description="UvrD-like helicase ATP-binding" evidence="15">
    <location>
        <begin position="4"/>
        <end position="500"/>
    </location>
</feature>
<dbReference type="PANTHER" id="PTHR11070">
    <property type="entry name" value="UVRD / RECB / PCRA DNA HELICASE FAMILY MEMBER"/>
    <property type="match status" value="1"/>
</dbReference>
<dbReference type="Pfam" id="PF12705">
    <property type="entry name" value="PDDEXK_1"/>
    <property type="match status" value="1"/>
</dbReference>
<dbReference type="InterPro" id="IPR011604">
    <property type="entry name" value="PDDEXK-like_dom_sf"/>
</dbReference>
<evidence type="ECO:0000256" key="2">
    <source>
        <dbReference type="ARBA" id="ARBA00022741"/>
    </source>
</evidence>
<feature type="domain" description="UvrD-like helicase C-terminal" evidence="16">
    <location>
        <begin position="501"/>
        <end position="806"/>
    </location>
</feature>
<dbReference type="EC" id="5.6.2.4" evidence="12"/>
<dbReference type="GO" id="GO:0006302">
    <property type="term" value="P:double-strand break repair"/>
    <property type="evidence" value="ECO:0007669"/>
    <property type="project" value="InterPro"/>
</dbReference>
<keyword evidence="4 14" id="KW-0378">Hydrolase</keyword>
<evidence type="ECO:0000256" key="12">
    <source>
        <dbReference type="ARBA" id="ARBA00034808"/>
    </source>
</evidence>
<keyword evidence="9" id="KW-0234">DNA repair</keyword>
<evidence type="ECO:0000256" key="9">
    <source>
        <dbReference type="ARBA" id="ARBA00023204"/>
    </source>
</evidence>
<evidence type="ECO:0000256" key="6">
    <source>
        <dbReference type="ARBA" id="ARBA00022839"/>
    </source>
</evidence>
<dbReference type="NCBIfam" id="TIGR02785">
    <property type="entry name" value="addA_Gpos"/>
    <property type="match status" value="1"/>
</dbReference>
<dbReference type="PROSITE" id="PS51217">
    <property type="entry name" value="UVRD_HELICASE_CTER"/>
    <property type="match status" value="1"/>
</dbReference>
<dbReference type="STRING" id="474960.SAMN05216180_0839"/>
<evidence type="ECO:0000256" key="10">
    <source>
        <dbReference type="ARBA" id="ARBA00023235"/>
    </source>
</evidence>
<dbReference type="GO" id="GO:0004527">
    <property type="term" value="F:exonuclease activity"/>
    <property type="evidence" value="ECO:0007669"/>
    <property type="project" value="UniProtKB-KW"/>
</dbReference>
<dbReference type="PANTHER" id="PTHR11070:SF48">
    <property type="entry name" value="ATP-DEPENDENT HELICASE_NUCLEASE SUBUNIT A"/>
    <property type="match status" value="1"/>
</dbReference>
<evidence type="ECO:0000313" key="17">
    <source>
        <dbReference type="EMBL" id="SEM60968.1"/>
    </source>
</evidence>
<dbReference type="InterPro" id="IPR000212">
    <property type="entry name" value="DNA_helicase_UvrD/REP"/>
</dbReference>
<dbReference type="GO" id="GO:0005829">
    <property type="term" value="C:cytosol"/>
    <property type="evidence" value="ECO:0007669"/>
    <property type="project" value="TreeGrafter"/>
</dbReference>
<keyword evidence="6" id="KW-0269">Exonuclease</keyword>
<comment type="catalytic activity">
    <reaction evidence="13">
        <text>ATP + H2O = ADP + phosphate + H(+)</text>
        <dbReference type="Rhea" id="RHEA:13065"/>
        <dbReference type="ChEBI" id="CHEBI:15377"/>
        <dbReference type="ChEBI" id="CHEBI:15378"/>
        <dbReference type="ChEBI" id="CHEBI:30616"/>
        <dbReference type="ChEBI" id="CHEBI:43474"/>
        <dbReference type="ChEBI" id="CHEBI:456216"/>
        <dbReference type="EC" id="5.6.2.4"/>
    </reaction>
</comment>
<dbReference type="GO" id="GO:0033202">
    <property type="term" value="C:DNA helicase complex"/>
    <property type="evidence" value="ECO:0007669"/>
    <property type="project" value="TreeGrafter"/>
</dbReference>
<dbReference type="Gene3D" id="3.90.320.10">
    <property type="match status" value="1"/>
</dbReference>
<organism evidence="17 18">
    <name type="scientific">Hydrogenoanaerobacterium saccharovorans</name>
    <dbReference type="NCBI Taxonomy" id="474960"/>
    <lineage>
        <taxon>Bacteria</taxon>
        <taxon>Bacillati</taxon>
        <taxon>Bacillota</taxon>
        <taxon>Clostridia</taxon>
        <taxon>Eubacteriales</taxon>
        <taxon>Oscillospiraceae</taxon>
        <taxon>Hydrogenoanaerobacterium</taxon>
    </lineage>
</organism>
<evidence type="ECO:0000313" key="18">
    <source>
        <dbReference type="Proteomes" id="UP000199158"/>
    </source>
</evidence>
<dbReference type="GO" id="GO:0043138">
    <property type="term" value="F:3'-5' DNA helicase activity"/>
    <property type="evidence" value="ECO:0007669"/>
    <property type="project" value="UniProtKB-EC"/>
</dbReference>
<dbReference type="SUPFAM" id="SSF52980">
    <property type="entry name" value="Restriction endonuclease-like"/>
    <property type="match status" value="1"/>
</dbReference>
<keyword evidence="3" id="KW-0227">DNA damage</keyword>
<evidence type="ECO:0000256" key="3">
    <source>
        <dbReference type="ARBA" id="ARBA00022763"/>
    </source>
</evidence>
<keyword evidence="2 14" id="KW-0547">Nucleotide-binding</keyword>
<dbReference type="Pfam" id="PF00580">
    <property type="entry name" value="UvrD-helicase"/>
    <property type="match status" value="1"/>
</dbReference>
<dbReference type="InterPro" id="IPR014017">
    <property type="entry name" value="DNA_helicase_UvrD-like_C"/>
</dbReference>
<evidence type="ECO:0000256" key="11">
    <source>
        <dbReference type="ARBA" id="ARBA00034617"/>
    </source>
</evidence>
<keyword evidence="7 14" id="KW-0067">ATP-binding</keyword>
<dbReference type="InterPro" id="IPR027417">
    <property type="entry name" value="P-loop_NTPase"/>
</dbReference>
<evidence type="ECO:0000256" key="5">
    <source>
        <dbReference type="ARBA" id="ARBA00022806"/>
    </source>
</evidence>
<dbReference type="Gene3D" id="3.40.50.300">
    <property type="entry name" value="P-loop containing nucleotide triphosphate hydrolases"/>
    <property type="match status" value="4"/>
</dbReference>
<keyword evidence="5 14" id="KW-0347">Helicase</keyword>
<evidence type="ECO:0000256" key="14">
    <source>
        <dbReference type="PROSITE-ProRule" id="PRU00560"/>
    </source>
</evidence>
<sequence>MAKINWTPEQAAAIHARGGSLLVSAAAGSGKTAVLSQRVIERITDRKNPVDIDRMLIVTYTKAAAQQMREKISSKLQKLLEPVPNDADLEYDDTLCPDTALLKRQQILLAKAHISTIHSFCFDLIKQHVQLLPLSPDITIAEDSELGNLREEALKQCIEEYYAGEKGNDFTELADLISSGRDDRNLFETVYKLYDFIRSHPFYEDWLAEKLQMYNNTANVCQTVWGEIILSYTADSLLYCIEILEEAVILICDNEKMEAAYKNTFQTDLGNVKQIVELVSQKKHTASHWDEIASLLTTAKALTPLGGRVMGEKDNPAKQRVDAIRKEVKKILEKLADRLFSATASEFEEDINTLRPQIELLFSLTLSFSARLDALKRERRLVDFSDLEHFTLALLYDEPQKGVHVKSALAQEVSQNFDEIMIDEYQDTNEAQNMIFSALALTDENGSEKNLFLVGDVKQSIYRFRQAMPEIFMEKKRIYAPYNGEDFPSKINLGANFRSRIGITDAVNFVFSQLMSEKLGELDYNEDEALIPRADYPETNEIATEIQIIDTTDDSSEDAKIVLEARYVARRIAEMITDGYLIYDSEEKLYRPARQSDFCVLLRSKKDKISTFVKELQANGIHAWAEVQGGYLASREISVMLSFLRVLDNPLLDVPLTAVMLSELFAFTPDEVAQVRLIDRNSPLYLCICKAADQGDEKCAALAESIKKYSAAAVTLPIDHLILRIYRETDYLSLVSAMAMGENRKANLRLLAEYAASFSKAGHKGLCSFVRFIDKVTQRGDDFAPANTLGESADVVRVMTIHRSKGLEFPVVFLSDTAKGHNTVDYTMARTILHSTLGFACRRRDPVLMKEFTTIPMEALKLESERSSLSEELRVLYVAMTRAKEKLIITMTQDKRLDGTLKALSGGITEEKQISSYLVRKCKSFADWILMCALRHPDGAPLRGKIALDDSRVLWENSRLLVEFNQPLSPNAEQECEQLSITAEPVPCLIDEIRNRASYSYPYAAATQVPAKMGVSSIAHRESNQSFRFNRIPKFLSKKELTGAQRGSALHQFMQFADYASASADAAAEVERVTQLGFITQVQRECIDIKQVQKFFASPLYRRIAASQDVRRELRFLSQLQANEIGFDDADCSDTVTVQGVADCIFIEDGACVIVDYKTDAVKDAQELEQRYSAQLTLYKKIIEESLHLSVKQCILYSFALNMEIPLKL</sequence>
<dbReference type="PROSITE" id="PS51198">
    <property type="entry name" value="UVRD_HELICASE_ATP_BIND"/>
    <property type="match status" value="1"/>
</dbReference>
<dbReference type="AlphaFoldDB" id="A0A1H7ZTT6"/>
<keyword evidence="8" id="KW-0238">DNA-binding</keyword>
<evidence type="ECO:0000259" key="16">
    <source>
        <dbReference type="PROSITE" id="PS51217"/>
    </source>
</evidence>
<reference evidence="17 18" key="1">
    <citation type="submission" date="2016-10" db="EMBL/GenBank/DDBJ databases">
        <authorList>
            <person name="de Groot N.N."/>
        </authorList>
    </citation>
    <scope>NUCLEOTIDE SEQUENCE [LARGE SCALE GENOMIC DNA]</scope>
    <source>
        <strain evidence="17 18">CGMCC 1.5070</strain>
    </source>
</reference>
<dbReference type="Pfam" id="PF13361">
    <property type="entry name" value="UvrD_C"/>
    <property type="match status" value="1"/>
</dbReference>
<keyword evidence="1" id="KW-0540">Nuclease</keyword>
<gene>
    <name evidence="17" type="ORF">SAMN05216180_0839</name>
</gene>
<evidence type="ECO:0000259" key="15">
    <source>
        <dbReference type="PROSITE" id="PS51198"/>
    </source>
</evidence>
<dbReference type="InterPro" id="IPR011335">
    <property type="entry name" value="Restrct_endonuc-II-like"/>
</dbReference>
<evidence type="ECO:0000256" key="4">
    <source>
        <dbReference type="ARBA" id="ARBA00022801"/>
    </source>
</evidence>
<evidence type="ECO:0000256" key="7">
    <source>
        <dbReference type="ARBA" id="ARBA00022840"/>
    </source>
</evidence>
<evidence type="ECO:0000256" key="8">
    <source>
        <dbReference type="ARBA" id="ARBA00023125"/>
    </source>
</evidence>
<accession>A0A1H7ZTT6</accession>
<dbReference type="Proteomes" id="UP000199158">
    <property type="component" value="Unassembled WGS sequence"/>
</dbReference>
<dbReference type="RefSeq" id="WP_162840792.1">
    <property type="nucleotide sequence ID" value="NZ_FOCG01000001.1"/>
</dbReference>
<dbReference type="InterPro" id="IPR014152">
    <property type="entry name" value="AddA"/>
</dbReference>
<dbReference type="EMBL" id="FOCG01000001">
    <property type="protein sequence ID" value="SEM60968.1"/>
    <property type="molecule type" value="Genomic_DNA"/>
</dbReference>
<dbReference type="InterPro" id="IPR038726">
    <property type="entry name" value="PDDEXK_AddAB-type"/>
</dbReference>
<dbReference type="GO" id="GO:0005524">
    <property type="term" value="F:ATP binding"/>
    <property type="evidence" value="ECO:0007669"/>
    <property type="project" value="UniProtKB-UniRule"/>
</dbReference>
<dbReference type="GO" id="GO:0003677">
    <property type="term" value="F:DNA binding"/>
    <property type="evidence" value="ECO:0007669"/>
    <property type="project" value="UniProtKB-KW"/>
</dbReference>
<keyword evidence="18" id="KW-1185">Reference proteome</keyword>
<evidence type="ECO:0000256" key="13">
    <source>
        <dbReference type="ARBA" id="ARBA00048988"/>
    </source>
</evidence>
<dbReference type="InterPro" id="IPR014016">
    <property type="entry name" value="UvrD-like_ATP-bd"/>
</dbReference>
<evidence type="ECO:0000256" key="1">
    <source>
        <dbReference type="ARBA" id="ARBA00022722"/>
    </source>
</evidence>
<keyword evidence="10" id="KW-0413">Isomerase</keyword>